<dbReference type="AlphaFoldDB" id="A0A1L3I0F8"/>
<reference evidence="2" key="1">
    <citation type="submission" date="2016-07" db="EMBL/GenBank/DDBJ databases">
        <title>Phaeobacter portensis sp. nov., a tropodithietic acid producing bacterium isolated from a German harbor.</title>
        <authorList>
            <person name="Freese H.M."/>
            <person name="Bunk B."/>
            <person name="Breider S."/>
            <person name="Brinkhoff T."/>
        </authorList>
    </citation>
    <scope>NUCLEOTIDE SEQUENCE [LARGE SCALE GENOMIC DNA]</scope>
    <source>
        <strain evidence="2">P97</strain>
    </source>
</reference>
<sequence length="114" mass="12809">MTEKTTTQAISQATHTGIGESAWASARTSSRLDAEMVAQLRMVLSESFRTAKNWLDLIRALRSKGFYLQRDQDRMRLRDANSHVEICTCRFLGFPGKELEARFGAPLPDDSSEA</sequence>
<dbReference type="RefSeq" id="WP_072503428.1">
    <property type="nucleotide sequence ID" value="NZ_CP016364.1"/>
</dbReference>
<dbReference type="OrthoDB" id="7665302at2"/>
<name>A0A1L3I0F8_9RHOB</name>
<proteinExistence type="predicted"/>
<keyword evidence="2" id="KW-1185">Reference proteome</keyword>
<evidence type="ECO:0000313" key="2">
    <source>
        <dbReference type="Proteomes" id="UP000183859"/>
    </source>
</evidence>
<evidence type="ECO:0000313" key="1">
    <source>
        <dbReference type="EMBL" id="APG45591.1"/>
    </source>
</evidence>
<dbReference type="KEGG" id="php:PhaeoP97_00136"/>
<accession>A0A1L3I0F8</accession>
<gene>
    <name evidence="1" type="ORF">PhaeoP97_00136</name>
</gene>
<organism evidence="1 2">
    <name type="scientific">Phaeobacter porticola</name>
    <dbReference type="NCBI Taxonomy" id="1844006"/>
    <lineage>
        <taxon>Bacteria</taxon>
        <taxon>Pseudomonadati</taxon>
        <taxon>Pseudomonadota</taxon>
        <taxon>Alphaproteobacteria</taxon>
        <taxon>Rhodobacterales</taxon>
        <taxon>Roseobacteraceae</taxon>
        <taxon>Phaeobacter</taxon>
    </lineage>
</organism>
<dbReference type="Proteomes" id="UP000183859">
    <property type="component" value="Chromosome"/>
</dbReference>
<protein>
    <submittedName>
        <fullName evidence="1">Uncharacterized protein</fullName>
    </submittedName>
</protein>
<dbReference type="EMBL" id="CP016364">
    <property type="protein sequence ID" value="APG45591.1"/>
    <property type="molecule type" value="Genomic_DNA"/>
</dbReference>
<dbReference type="STRING" id="1844006.PhaeoP97_00136"/>